<evidence type="ECO:0000256" key="6">
    <source>
        <dbReference type="ARBA" id="ARBA00023136"/>
    </source>
</evidence>
<evidence type="ECO:0000256" key="1">
    <source>
        <dbReference type="ARBA" id="ARBA00004308"/>
    </source>
</evidence>
<keyword evidence="3" id="KW-0813">Transport</keyword>
<sequence length="333" mass="37843">MLRTQASSLIYECINCIVSGQMLSADSSKDKETAKLCINQLKLFFLTNDSNLKFVGLIALINTLKIFPILINDVEGISEIVLECLNDRDLIIKRKALEVSNYLVNEDNITEVVKIMLMQLMVCCCFKRSSHIANEISTEVGKEFKNLATKVPSVRSYLLQNVVLELVQDVRLLDSSALILKDLYWILGEYISELKVTQNDDGDDDSDSDSDGEDAQVMVLDIDKKIKVFNTLINYQIDKKLGLTSNIHFPVSAKLINLHFTSVVAVLIQALVKLYNGIATDYINNFATTNGQLPLEKYHELCYHLYRLIGFLSNWENHPNYEVQERALSWLNF</sequence>
<dbReference type="InterPro" id="IPR002553">
    <property type="entry name" value="Clathrin/coatomer_adapt-like_N"/>
</dbReference>
<dbReference type="InterPro" id="IPR017105">
    <property type="entry name" value="AP3_complex_dsu"/>
</dbReference>
<keyword evidence="4" id="KW-0677">Repeat</keyword>
<feature type="domain" description="Clathrin/coatomer adaptor adaptin-like N-terminal" evidence="7">
    <location>
        <begin position="2"/>
        <end position="120"/>
    </location>
</feature>
<keyword evidence="5" id="KW-0653">Protein transport</keyword>
<evidence type="ECO:0000313" key="8">
    <source>
        <dbReference type="EMBL" id="KAF6072462.1"/>
    </source>
</evidence>
<dbReference type="GO" id="GO:0006896">
    <property type="term" value="P:Golgi to vacuole transport"/>
    <property type="evidence" value="ECO:0007669"/>
    <property type="project" value="TreeGrafter"/>
</dbReference>
<evidence type="ECO:0000256" key="2">
    <source>
        <dbReference type="ARBA" id="ARBA00006613"/>
    </source>
</evidence>
<dbReference type="Pfam" id="PF01602">
    <property type="entry name" value="Adaptin_N"/>
    <property type="match status" value="1"/>
</dbReference>
<keyword evidence="6" id="KW-0472">Membrane</keyword>
<dbReference type="AlphaFoldDB" id="A0A8H6F773"/>
<comment type="similarity">
    <text evidence="2">Belongs to the adaptor complexes large subunit family.</text>
</comment>
<protein>
    <submittedName>
        <fullName evidence="8">Adaptin N terminal region family protein</fullName>
    </submittedName>
</protein>
<dbReference type="GO" id="GO:0010008">
    <property type="term" value="C:endosome membrane"/>
    <property type="evidence" value="ECO:0007669"/>
    <property type="project" value="TreeGrafter"/>
</dbReference>
<comment type="subcellular location">
    <subcellularLocation>
        <location evidence="1">Endomembrane system</location>
    </subcellularLocation>
</comment>
<name>A0A8H6F773_CANAX</name>
<dbReference type="PANTHER" id="PTHR22781:SF12">
    <property type="entry name" value="AP-3 COMPLEX SUBUNIT DELTA-1"/>
    <property type="match status" value="1"/>
</dbReference>
<dbReference type="InterPro" id="IPR011989">
    <property type="entry name" value="ARM-like"/>
</dbReference>
<comment type="caution">
    <text evidence="8">The sequence shown here is derived from an EMBL/GenBank/DDBJ whole genome shotgun (WGS) entry which is preliminary data.</text>
</comment>
<accession>A0A8H6F773</accession>
<proteinExistence type="inferred from homology"/>
<evidence type="ECO:0000256" key="4">
    <source>
        <dbReference type="ARBA" id="ARBA00022737"/>
    </source>
</evidence>
<evidence type="ECO:0000256" key="3">
    <source>
        <dbReference type="ARBA" id="ARBA00022448"/>
    </source>
</evidence>
<dbReference type="GO" id="GO:0006623">
    <property type="term" value="P:protein targeting to vacuole"/>
    <property type="evidence" value="ECO:0007669"/>
    <property type="project" value="TreeGrafter"/>
</dbReference>
<dbReference type="InterPro" id="IPR016024">
    <property type="entry name" value="ARM-type_fold"/>
</dbReference>
<organism evidence="8 9">
    <name type="scientific">Candida albicans</name>
    <name type="common">Yeast</name>
    <dbReference type="NCBI Taxonomy" id="5476"/>
    <lineage>
        <taxon>Eukaryota</taxon>
        <taxon>Fungi</taxon>
        <taxon>Dikarya</taxon>
        <taxon>Ascomycota</taxon>
        <taxon>Saccharomycotina</taxon>
        <taxon>Pichiomycetes</taxon>
        <taxon>Debaryomycetaceae</taxon>
        <taxon>Candida/Lodderomyces clade</taxon>
        <taxon>Candida</taxon>
    </lineage>
</organism>
<dbReference type="SUPFAM" id="SSF48371">
    <property type="entry name" value="ARM repeat"/>
    <property type="match status" value="1"/>
</dbReference>
<reference evidence="8 9" key="1">
    <citation type="submission" date="2020-03" db="EMBL/GenBank/DDBJ databases">
        <title>FDA dAtabase for Regulatory Grade micrObial Sequences (FDA-ARGOS): Supporting development and validation of Infectious Disease Dx tests.</title>
        <authorList>
            <person name="Campos J."/>
            <person name="Goldberg B."/>
            <person name="Tallon L."/>
            <person name="Sadzewicz L."/>
            <person name="Vavikolanu K."/>
            <person name="Mehta A."/>
            <person name="Aluvathingal J."/>
            <person name="Nadendla S."/>
            <person name="Nandy P."/>
            <person name="Geyer C."/>
            <person name="Yan Y."/>
            <person name="Sichtig H."/>
        </authorList>
    </citation>
    <scope>NUCLEOTIDE SEQUENCE [LARGE SCALE GENOMIC DNA]</scope>
    <source>
        <strain evidence="8 9">FDAARGOS_656</strain>
    </source>
</reference>
<gene>
    <name evidence="8" type="ORF">FOB64_000501</name>
</gene>
<evidence type="ECO:0000259" key="7">
    <source>
        <dbReference type="Pfam" id="PF01602"/>
    </source>
</evidence>
<dbReference type="GO" id="GO:0030123">
    <property type="term" value="C:AP-3 adaptor complex"/>
    <property type="evidence" value="ECO:0007669"/>
    <property type="project" value="InterPro"/>
</dbReference>
<evidence type="ECO:0000256" key="5">
    <source>
        <dbReference type="ARBA" id="ARBA00022927"/>
    </source>
</evidence>
<dbReference type="PANTHER" id="PTHR22781">
    <property type="entry name" value="DELTA ADAPTIN-RELATED"/>
    <property type="match status" value="1"/>
</dbReference>
<evidence type="ECO:0000313" key="9">
    <source>
        <dbReference type="Proteomes" id="UP000536275"/>
    </source>
</evidence>
<dbReference type="Gene3D" id="1.25.10.10">
    <property type="entry name" value="Leucine-rich Repeat Variant"/>
    <property type="match status" value="1"/>
</dbReference>
<dbReference type="EMBL" id="JABWAD010000007">
    <property type="protein sequence ID" value="KAF6072462.1"/>
    <property type="molecule type" value="Genomic_DNA"/>
</dbReference>
<dbReference type="Proteomes" id="UP000536275">
    <property type="component" value="Unassembled WGS sequence"/>
</dbReference>